<dbReference type="GO" id="GO:0015093">
    <property type="term" value="F:ferrous iron transmembrane transporter activity"/>
    <property type="evidence" value="ECO:0007669"/>
    <property type="project" value="TreeGrafter"/>
</dbReference>
<dbReference type="InterPro" id="IPR027469">
    <property type="entry name" value="Cation_efflux_TMD_sf"/>
</dbReference>
<dbReference type="GO" id="GO:0006882">
    <property type="term" value="P:intracellular zinc ion homeostasis"/>
    <property type="evidence" value="ECO:0007669"/>
    <property type="project" value="TreeGrafter"/>
</dbReference>
<feature type="transmembrane region" description="Helical" evidence="6">
    <location>
        <begin position="153"/>
        <end position="172"/>
    </location>
</feature>
<feature type="domain" description="Cation efflux protein transmembrane" evidence="7">
    <location>
        <begin position="55"/>
        <end position="238"/>
    </location>
</feature>
<feature type="transmembrane region" description="Helical" evidence="6">
    <location>
        <begin position="228"/>
        <end position="249"/>
    </location>
</feature>
<evidence type="ECO:0000256" key="3">
    <source>
        <dbReference type="ARBA" id="ARBA00022692"/>
    </source>
</evidence>
<dbReference type="Pfam" id="PF01545">
    <property type="entry name" value="Cation_efflux"/>
    <property type="match status" value="1"/>
</dbReference>
<evidence type="ECO:0000259" key="7">
    <source>
        <dbReference type="Pfam" id="PF01545"/>
    </source>
</evidence>
<dbReference type="PANTHER" id="PTHR43840">
    <property type="entry name" value="MITOCHONDRIAL METAL TRANSPORTER 1-RELATED"/>
    <property type="match status" value="1"/>
</dbReference>
<keyword evidence="3 6" id="KW-0812">Transmembrane</keyword>
<comment type="subcellular location">
    <subcellularLocation>
        <location evidence="1">Membrane</location>
        <topology evidence="1">Multi-pass membrane protein</topology>
    </subcellularLocation>
</comment>
<dbReference type="eggNOG" id="COG3965">
    <property type="taxonomic scope" value="Bacteria"/>
</dbReference>
<evidence type="ECO:0000256" key="6">
    <source>
        <dbReference type="SAM" id="Phobius"/>
    </source>
</evidence>
<feature type="transmembrane region" description="Helical" evidence="6">
    <location>
        <begin position="114"/>
        <end position="138"/>
    </location>
</feature>
<reference evidence="8 9" key="2">
    <citation type="journal article" date="2012" name="J. Bacteriol.">
        <title>Genome Sequences of Burkholderia sp. Strains CCGE1002 and H160, Isolated from Legume Nodules in Mexico and Brazil.</title>
        <authorList>
            <person name="Ormeno-Orrillo E."/>
            <person name="Rogel M.A."/>
            <person name="Chueire L.M."/>
            <person name="Tiedje J.M."/>
            <person name="Martinez-Romero E."/>
            <person name="Hungria M."/>
        </authorList>
    </citation>
    <scope>NUCLEOTIDE SEQUENCE [LARGE SCALE GENOMIC DNA]</scope>
    <source>
        <strain evidence="8 9">CCGE1002</strain>
    </source>
</reference>
<dbReference type="GO" id="GO:0015086">
    <property type="term" value="F:cadmium ion transmembrane transporter activity"/>
    <property type="evidence" value="ECO:0007669"/>
    <property type="project" value="TreeGrafter"/>
</dbReference>
<dbReference type="SUPFAM" id="SSF161111">
    <property type="entry name" value="Cation efflux protein transmembrane domain-like"/>
    <property type="match status" value="1"/>
</dbReference>
<accession>D5WLH2</accession>
<dbReference type="GO" id="GO:0015341">
    <property type="term" value="F:zinc efflux antiporter activity"/>
    <property type="evidence" value="ECO:0007669"/>
    <property type="project" value="TreeGrafter"/>
</dbReference>
<feature type="transmembrane region" description="Helical" evidence="6">
    <location>
        <begin position="84"/>
        <end position="102"/>
    </location>
</feature>
<dbReference type="Gene3D" id="1.20.1510.10">
    <property type="entry name" value="Cation efflux protein transmembrane domain"/>
    <property type="match status" value="1"/>
</dbReference>
<organism evidence="8 9">
    <name type="scientific">Paraburkholderia atlantica</name>
    <dbReference type="NCBI Taxonomy" id="2654982"/>
    <lineage>
        <taxon>Bacteria</taxon>
        <taxon>Pseudomonadati</taxon>
        <taxon>Pseudomonadota</taxon>
        <taxon>Betaproteobacteria</taxon>
        <taxon>Burkholderiales</taxon>
        <taxon>Burkholderiaceae</taxon>
        <taxon>Paraburkholderia</taxon>
    </lineage>
</organism>
<dbReference type="InterPro" id="IPR050291">
    <property type="entry name" value="CDF_Transporter"/>
</dbReference>
<name>D5WLH2_PARAM</name>
<dbReference type="HOGENOM" id="CLU_056154_0_0_4"/>
<dbReference type="PANTHER" id="PTHR43840:SF15">
    <property type="entry name" value="MITOCHONDRIAL METAL TRANSPORTER 1-RELATED"/>
    <property type="match status" value="1"/>
</dbReference>
<keyword evidence="2" id="KW-0813">Transport</keyword>
<keyword evidence="4 6" id="KW-1133">Transmembrane helix</keyword>
<dbReference type="EMBL" id="CP002015">
    <property type="protein sequence ID" value="ADG20068.1"/>
    <property type="molecule type" value="Genomic_DNA"/>
</dbReference>
<proteinExistence type="predicted"/>
<evidence type="ECO:0000256" key="2">
    <source>
        <dbReference type="ARBA" id="ARBA00022448"/>
    </source>
</evidence>
<evidence type="ECO:0000256" key="4">
    <source>
        <dbReference type="ARBA" id="ARBA00022989"/>
    </source>
</evidence>
<feature type="transmembrane region" description="Helical" evidence="6">
    <location>
        <begin position="193"/>
        <end position="213"/>
    </location>
</feature>
<evidence type="ECO:0000313" key="9">
    <source>
        <dbReference type="Proteomes" id="UP000002190"/>
    </source>
</evidence>
<evidence type="ECO:0000256" key="1">
    <source>
        <dbReference type="ARBA" id="ARBA00004141"/>
    </source>
</evidence>
<sequence length="342" mass="37844">MGLTVSSVLQLSAEPRYLRSVAPDILPSLLNVFQPRAATRTMKATDLEQRILKQSLLCTVMIAGLGIAVGIVSGSLAIIFDGMFSALDAAMCSLSLLVTRLLQQESSRRFQHGFWHIEPLVLVFNGSLLAVLCFYAFVNAVKGLLDGGHELEFGWGVFYAVVVAAFCLVMFLRERRVNRVIDSELIGLDIKSWLMSACISSALLLAFSIAWLLERIGQGHLTPYIDPGVLALLTLVLIPMPIGTVIGAVKEVLLITPPDLEHELRELMQQLTADYGFVKHSHYATRVGRGLFVEVHIVLPEAMEHAGVRQLDQIRDRISRAIGESGPDRWLTVAFTRDPRWL</sequence>
<protein>
    <submittedName>
        <fullName evidence="8">Cation diffusion facilitator family transporter</fullName>
    </submittedName>
</protein>
<feature type="transmembrane region" description="Helical" evidence="6">
    <location>
        <begin position="56"/>
        <end position="78"/>
    </location>
</feature>
<dbReference type="GO" id="GO:0005886">
    <property type="term" value="C:plasma membrane"/>
    <property type="evidence" value="ECO:0007669"/>
    <property type="project" value="TreeGrafter"/>
</dbReference>
<evidence type="ECO:0000256" key="5">
    <source>
        <dbReference type="ARBA" id="ARBA00023136"/>
    </source>
</evidence>
<keyword evidence="5 6" id="KW-0472">Membrane</keyword>
<dbReference type="AlphaFoldDB" id="D5WLH2"/>
<evidence type="ECO:0000313" key="8">
    <source>
        <dbReference type="EMBL" id="ADG20068.1"/>
    </source>
</evidence>
<gene>
    <name evidence="8" type="ordered locus">BC1002_6206</name>
</gene>
<dbReference type="KEGG" id="bge:BC1002_6206"/>
<reference evidence="9" key="1">
    <citation type="submission" date="2010-04" db="EMBL/GenBank/DDBJ databases">
        <title>Complete sequence of chromosome 3 of Burkholderia sp. CCGE1002.</title>
        <authorList>
            <consortium name="US DOE Joint Genome Institute"/>
            <person name="Lucas S."/>
            <person name="Copeland A."/>
            <person name="Lapidus A."/>
            <person name="Cheng J.-F."/>
            <person name="Bruce D."/>
            <person name="Goodwin L."/>
            <person name="Pitluck S."/>
            <person name="Chertkov O."/>
            <person name="Detter J.C."/>
            <person name="Han C."/>
            <person name="Tapia R."/>
            <person name="Land M."/>
            <person name="Hauser L."/>
            <person name="Kyrpides N."/>
            <person name="Ovchinnikova G."/>
            <person name="Martinez-Romero E."/>
            <person name="Hernandez M.A.R."/>
            <person name="Tiedje J.M."/>
            <person name="Woyke T."/>
        </authorList>
    </citation>
    <scope>NUCLEOTIDE SEQUENCE [LARGE SCALE GENOMIC DNA]</scope>
    <source>
        <strain evidence="9">CCGE1002</strain>
    </source>
</reference>
<dbReference type="Proteomes" id="UP000002190">
    <property type="component" value="Chromosome 3"/>
</dbReference>
<dbReference type="InterPro" id="IPR058533">
    <property type="entry name" value="Cation_efflux_TM"/>
</dbReference>